<dbReference type="PANTHER" id="PTHR15959">
    <property type="entry name" value="SYNTAXIN-18"/>
    <property type="match status" value="1"/>
</dbReference>
<dbReference type="PANTHER" id="PTHR15959:SF0">
    <property type="entry name" value="SYNTAXIN-18"/>
    <property type="match status" value="1"/>
</dbReference>
<accession>A0AA39V814</accession>
<evidence type="ECO:0000256" key="3">
    <source>
        <dbReference type="ARBA" id="ARBA00022448"/>
    </source>
</evidence>
<keyword evidence="4" id="KW-0812">Transmembrane</keyword>
<evidence type="ECO:0000256" key="8">
    <source>
        <dbReference type="ARBA" id="ARBA00023136"/>
    </source>
</evidence>
<keyword evidence="3" id="KW-0813">Transport</keyword>
<evidence type="ECO:0000256" key="2">
    <source>
        <dbReference type="ARBA" id="ARBA00009063"/>
    </source>
</evidence>
<evidence type="ECO:0000256" key="9">
    <source>
        <dbReference type="SAM" id="MobiDB-lite"/>
    </source>
</evidence>
<sequence length="375" mass="41878">MTDLTPLLDSLLRKHSSKLKPSPRKRSDTRDEFLKEAYRINDHITSLHTYLLSIRHAYLSIRHAYLSIRHAYLSTSPPPRRQSHIQTPNTPSPTHPPTYLSPSSRDAIDASTTTLLRDLSSSIQQLSDAENLRRLTLQKRIERKYSKGLLGRWAAGGGLGVGDRSPEEGEERERAREEELWRDSVVWFLGRRLEVAGECRREMVGRRLERGKGVLGRVRGEMVGGEGLEGGGGGGGGEYMGGGGAGGRGQAGKVAAMEEEDRRQIEQQLTPEQLQLFAKENQDMLKHYEDTLDQVRIAERSMLEISELQTQLVQNLDIQSADISQLVADSLSTTENVGSGNRELKRATERKSTARMVFWSSCALCAGLIGWDLIF</sequence>
<keyword evidence="7" id="KW-0175">Coiled coil</keyword>
<evidence type="ECO:0000259" key="10">
    <source>
        <dbReference type="Pfam" id="PF10496"/>
    </source>
</evidence>
<proteinExistence type="inferred from homology"/>
<protein>
    <recommendedName>
        <fullName evidence="10">SNARE-complex protein Syntaxin-18 N-terminal domain-containing protein</fullName>
    </recommendedName>
</protein>
<evidence type="ECO:0000256" key="1">
    <source>
        <dbReference type="ARBA" id="ARBA00004211"/>
    </source>
</evidence>
<feature type="region of interest" description="Disordered" evidence="9">
    <location>
        <begin position="75"/>
        <end position="105"/>
    </location>
</feature>
<evidence type="ECO:0000313" key="12">
    <source>
        <dbReference type="Proteomes" id="UP001166286"/>
    </source>
</evidence>
<dbReference type="GO" id="GO:0031201">
    <property type="term" value="C:SNARE complex"/>
    <property type="evidence" value="ECO:0007669"/>
    <property type="project" value="TreeGrafter"/>
</dbReference>
<keyword evidence="8" id="KW-0472">Membrane</keyword>
<dbReference type="GO" id="GO:0006890">
    <property type="term" value="P:retrograde vesicle-mediated transport, Golgi to endoplasmic reticulum"/>
    <property type="evidence" value="ECO:0007669"/>
    <property type="project" value="TreeGrafter"/>
</dbReference>
<dbReference type="GO" id="GO:0005783">
    <property type="term" value="C:endoplasmic reticulum"/>
    <property type="evidence" value="ECO:0007669"/>
    <property type="project" value="TreeGrafter"/>
</dbReference>
<reference evidence="11" key="1">
    <citation type="submission" date="2023-03" db="EMBL/GenBank/DDBJ databases">
        <title>Complete genome of Cladonia borealis.</title>
        <authorList>
            <person name="Park H."/>
        </authorList>
    </citation>
    <scope>NUCLEOTIDE SEQUENCE</scope>
    <source>
        <strain evidence="11">ANT050790</strain>
    </source>
</reference>
<evidence type="ECO:0000256" key="7">
    <source>
        <dbReference type="ARBA" id="ARBA00023054"/>
    </source>
</evidence>
<dbReference type="Gene3D" id="1.20.5.110">
    <property type="match status" value="1"/>
</dbReference>
<dbReference type="InterPro" id="IPR019529">
    <property type="entry name" value="Syntaxin-18_N"/>
</dbReference>
<evidence type="ECO:0000256" key="6">
    <source>
        <dbReference type="ARBA" id="ARBA00022989"/>
    </source>
</evidence>
<evidence type="ECO:0000313" key="11">
    <source>
        <dbReference type="EMBL" id="KAK0511425.1"/>
    </source>
</evidence>
<dbReference type="Pfam" id="PF10496">
    <property type="entry name" value="Syntaxin-18_N"/>
    <property type="match status" value="1"/>
</dbReference>
<gene>
    <name evidence="11" type="ORF">JMJ35_005998</name>
</gene>
<dbReference type="AlphaFoldDB" id="A0AA39V814"/>
<name>A0AA39V814_9LECA</name>
<comment type="caution">
    <text evidence="11">The sequence shown here is derived from an EMBL/GenBank/DDBJ whole genome shotgun (WGS) entry which is preliminary data.</text>
</comment>
<feature type="domain" description="SNARE-complex protein Syntaxin-18 N-terminal" evidence="10">
    <location>
        <begin position="3"/>
        <end position="67"/>
    </location>
</feature>
<dbReference type="GO" id="GO:0015031">
    <property type="term" value="P:protein transport"/>
    <property type="evidence" value="ECO:0007669"/>
    <property type="project" value="UniProtKB-KW"/>
</dbReference>
<evidence type="ECO:0000256" key="4">
    <source>
        <dbReference type="ARBA" id="ARBA00022692"/>
    </source>
</evidence>
<keyword evidence="12" id="KW-1185">Reference proteome</keyword>
<keyword evidence="5" id="KW-0653">Protein transport</keyword>
<comment type="similarity">
    <text evidence="2">Belongs to the syntaxin family.</text>
</comment>
<dbReference type="Proteomes" id="UP001166286">
    <property type="component" value="Unassembled WGS sequence"/>
</dbReference>
<organism evidence="11 12">
    <name type="scientific">Cladonia borealis</name>
    <dbReference type="NCBI Taxonomy" id="184061"/>
    <lineage>
        <taxon>Eukaryota</taxon>
        <taxon>Fungi</taxon>
        <taxon>Dikarya</taxon>
        <taxon>Ascomycota</taxon>
        <taxon>Pezizomycotina</taxon>
        <taxon>Lecanoromycetes</taxon>
        <taxon>OSLEUM clade</taxon>
        <taxon>Lecanoromycetidae</taxon>
        <taxon>Lecanorales</taxon>
        <taxon>Lecanorineae</taxon>
        <taxon>Cladoniaceae</taxon>
        <taxon>Cladonia</taxon>
    </lineage>
</organism>
<keyword evidence="6" id="KW-1133">Transmembrane helix</keyword>
<evidence type="ECO:0000256" key="5">
    <source>
        <dbReference type="ARBA" id="ARBA00022927"/>
    </source>
</evidence>
<dbReference type="EMBL" id="JAFEKC020000013">
    <property type="protein sequence ID" value="KAK0511425.1"/>
    <property type="molecule type" value="Genomic_DNA"/>
</dbReference>
<comment type="subcellular location">
    <subcellularLocation>
        <location evidence="1">Membrane</location>
        <topology evidence="1">Single-pass type IV membrane protein</topology>
    </subcellularLocation>
</comment>